<name>A0A1Q3DA54_CEPFO</name>
<dbReference type="STRING" id="3775.A0A1Q3DA54"/>
<keyword evidence="1" id="KW-0479">Metal-binding</keyword>
<evidence type="ECO:0000256" key="2">
    <source>
        <dbReference type="SAM" id="MobiDB-lite"/>
    </source>
</evidence>
<keyword evidence="1" id="KW-0862">Zinc</keyword>
<dbReference type="InParanoid" id="A0A1Q3DA54"/>
<dbReference type="SUPFAM" id="SSF57667">
    <property type="entry name" value="beta-beta-alpha zinc fingers"/>
    <property type="match status" value="1"/>
</dbReference>
<evidence type="ECO:0000313" key="5">
    <source>
        <dbReference type="Proteomes" id="UP000187406"/>
    </source>
</evidence>
<feature type="compositionally biased region" description="Polar residues" evidence="2">
    <location>
        <begin position="9"/>
        <end position="26"/>
    </location>
</feature>
<feature type="region of interest" description="Disordered" evidence="2">
    <location>
        <begin position="1"/>
        <end position="38"/>
    </location>
</feature>
<dbReference type="EMBL" id="BDDD01005480">
    <property type="protein sequence ID" value="GAV89406.1"/>
    <property type="molecule type" value="Genomic_DNA"/>
</dbReference>
<reference evidence="5" key="1">
    <citation type="submission" date="2016-04" db="EMBL/GenBank/DDBJ databases">
        <title>Cephalotus genome sequencing.</title>
        <authorList>
            <person name="Fukushima K."/>
            <person name="Hasebe M."/>
            <person name="Fang X."/>
        </authorList>
    </citation>
    <scope>NUCLEOTIDE SEQUENCE [LARGE SCALE GENOMIC DNA]</scope>
    <source>
        <strain evidence="5">cv. St1</strain>
    </source>
</reference>
<comment type="caution">
    <text evidence="4">The sequence shown here is derived from an EMBL/GenBank/DDBJ whole genome shotgun (WGS) entry which is preliminary data.</text>
</comment>
<evidence type="ECO:0000259" key="3">
    <source>
        <dbReference type="PROSITE" id="PS50157"/>
    </source>
</evidence>
<proteinExistence type="predicted"/>
<dbReference type="PANTHER" id="PTHR45730">
    <property type="entry name" value="ZINC FINGER PROTEIN JAGGED"/>
    <property type="match status" value="1"/>
</dbReference>
<accession>A0A1Q3DA54</accession>
<dbReference type="PROSITE" id="PS00028">
    <property type="entry name" value="ZINC_FINGER_C2H2_1"/>
    <property type="match status" value="1"/>
</dbReference>
<dbReference type="Gene3D" id="3.30.160.60">
    <property type="entry name" value="Classic Zinc Finger"/>
    <property type="match status" value="1"/>
</dbReference>
<gene>
    <name evidence="4" type="ORF">CFOL_v3_32821</name>
</gene>
<evidence type="ECO:0000256" key="1">
    <source>
        <dbReference type="PROSITE-ProRule" id="PRU00042"/>
    </source>
</evidence>
<protein>
    <recommendedName>
        <fullName evidence="3">C2H2-type domain-containing protein</fullName>
    </recommendedName>
</protein>
<keyword evidence="5" id="KW-1185">Reference proteome</keyword>
<dbReference type="InterPro" id="IPR013087">
    <property type="entry name" value="Znf_C2H2_type"/>
</dbReference>
<dbReference type="PROSITE" id="PS50157">
    <property type="entry name" value="ZINC_FINGER_C2H2_2"/>
    <property type="match status" value="1"/>
</dbReference>
<keyword evidence="1" id="KW-0863">Zinc-finger</keyword>
<feature type="domain" description="C2H2-type" evidence="3">
    <location>
        <begin position="41"/>
        <end position="68"/>
    </location>
</feature>
<dbReference type="Proteomes" id="UP000187406">
    <property type="component" value="Unassembled WGS sequence"/>
</dbReference>
<dbReference type="GO" id="GO:0003700">
    <property type="term" value="F:DNA-binding transcription factor activity"/>
    <property type="evidence" value="ECO:0007669"/>
    <property type="project" value="InterPro"/>
</dbReference>
<dbReference type="OrthoDB" id="960395at2759"/>
<dbReference type="InterPro" id="IPR036236">
    <property type="entry name" value="Znf_C2H2_sf"/>
</dbReference>
<dbReference type="GO" id="GO:0008270">
    <property type="term" value="F:zinc ion binding"/>
    <property type="evidence" value="ECO:0007669"/>
    <property type="project" value="UniProtKB-KW"/>
</dbReference>
<evidence type="ECO:0000313" key="4">
    <source>
        <dbReference type="EMBL" id="GAV89406.1"/>
    </source>
</evidence>
<organism evidence="4 5">
    <name type="scientific">Cephalotus follicularis</name>
    <name type="common">Albany pitcher plant</name>
    <dbReference type="NCBI Taxonomy" id="3775"/>
    <lineage>
        <taxon>Eukaryota</taxon>
        <taxon>Viridiplantae</taxon>
        <taxon>Streptophyta</taxon>
        <taxon>Embryophyta</taxon>
        <taxon>Tracheophyta</taxon>
        <taxon>Spermatophyta</taxon>
        <taxon>Magnoliopsida</taxon>
        <taxon>eudicotyledons</taxon>
        <taxon>Gunneridae</taxon>
        <taxon>Pentapetalae</taxon>
        <taxon>rosids</taxon>
        <taxon>fabids</taxon>
        <taxon>Oxalidales</taxon>
        <taxon>Cephalotaceae</taxon>
        <taxon>Cephalotus</taxon>
    </lineage>
</organism>
<sequence length="168" mass="18286">MADHPSIYNFLSNNTTSSASKPTNTTKRQHPQQPPSSSRLFHCLYCPRKFYTSQALGGHQNAHKRERAAARRNFPDHHPPFIGRTIPPGPVEEPTAAAFLDHYWLHEPMQAHFAPQPPPSPPLSGGSFVVTFLGFHGSAGGGSGSSPGDLSPTFDDGDHVNLDLSLRL</sequence>
<dbReference type="PANTHER" id="PTHR45730:SF109">
    <property type="entry name" value="ZINC FINGER PROTEIN KNUCKLES"/>
    <property type="match status" value="1"/>
</dbReference>
<dbReference type="InterPro" id="IPR045320">
    <property type="entry name" value="JAGGED/SL1-like"/>
</dbReference>
<dbReference type="AlphaFoldDB" id="A0A1Q3DA54"/>